<dbReference type="Gene3D" id="3.60.15.10">
    <property type="entry name" value="Ribonuclease Z/Hydroxyacylglutathione hydrolase-like"/>
    <property type="match status" value="1"/>
</dbReference>
<proteinExistence type="predicted"/>
<dbReference type="PANTHER" id="PTHR15032">
    <property type="entry name" value="N-ACYL-PHOSPHATIDYLETHANOLAMINE-HYDROLYZING PHOSPHOLIPASE D"/>
    <property type="match status" value="1"/>
</dbReference>
<organism evidence="2 3">
    <name type="scientific">Candidatus Trichorickettsia mobilis</name>
    <dbReference type="NCBI Taxonomy" id="1346319"/>
    <lineage>
        <taxon>Bacteria</taxon>
        <taxon>Pseudomonadati</taxon>
        <taxon>Pseudomonadota</taxon>
        <taxon>Alphaproteobacteria</taxon>
        <taxon>Rickettsiales</taxon>
        <taxon>Rickettsiaceae</taxon>
        <taxon>Rickettsieae</taxon>
        <taxon>Candidatus Trichorickettsia</taxon>
    </lineage>
</organism>
<accession>A0ABZ0UTL3</accession>
<evidence type="ECO:0000313" key="3">
    <source>
        <dbReference type="Proteomes" id="UP001326613"/>
    </source>
</evidence>
<evidence type="ECO:0000313" key="2">
    <source>
        <dbReference type="EMBL" id="WPY01385.1"/>
    </source>
</evidence>
<dbReference type="GO" id="GO:0016787">
    <property type="term" value="F:hydrolase activity"/>
    <property type="evidence" value="ECO:0007669"/>
    <property type="project" value="UniProtKB-KW"/>
</dbReference>
<dbReference type="RefSeq" id="WP_323738160.1">
    <property type="nucleotide sequence ID" value="NZ_CP112932.1"/>
</dbReference>
<dbReference type="PIRSF" id="PIRSF038896">
    <property type="entry name" value="NAPE-PLD"/>
    <property type="match status" value="1"/>
</dbReference>
<gene>
    <name evidence="2" type="ORF">Trichorick_01296</name>
</gene>
<dbReference type="EMBL" id="CP112932">
    <property type="protein sequence ID" value="WPY01385.1"/>
    <property type="molecule type" value="Genomic_DNA"/>
</dbReference>
<dbReference type="InterPro" id="IPR024884">
    <property type="entry name" value="NAPE-PLD"/>
</dbReference>
<dbReference type="Proteomes" id="UP001326613">
    <property type="component" value="Chromosome"/>
</dbReference>
<dbReference type="SUPFAM" id="SSF56281">
    <property type="entry name" value="Metallo-hydrolase/oxidoreductase"/>
    <property type="match status" value="1"/>
</dbReference>
<name>A0ABZ0UTL3_9RICK</name>
<dbReference type="PANTHER" id="PTHR15032:SF4">
    <property type="entry name" value="N-ACYL-PHOSPHATIDYLETHANOLAMINE-HYDROLYZING PHOSPHOLIPASE D"/>
    <property type="match status" value="1"/>
</dbReference>
<dbReference type="InterPro" id="IPR001279">
    <property type="entry name" value="Metallo-B-lactamas"/>
</dbReference>
<evidence type="ECO:0000259" key="1">
    <source>
        <dbReference type="Pfam" id="PF12706"/>
    </source>
</evidence>
<protein>
    <submittedName>
        <fullName evidence="2">Metal-dependent hydrolase like domain protein</fullName>
    </submittedName>
</protein>
<feature type="domain" description="Metallo-beta-lactamase" evidence="1">
    <location>
        <begin position="86"/>
        <end position="286"/>
    </location>
</feature>
<sequence length="331" mass="38149">MKNYNQYYSGSVSDHFNGKRFFNPGVLPSNKFPNFLKWRLTRTAEAWPKEIVNKFTDMPPRQVSNGELRVSWVGHLTFLLQTTKLNILTDPVWSERASPFNWVGPKRVCAPGIRLEHVPPIDIILITHNHYDHLDLKTLGDLWIRDKPKIIVPLGNDTIIKNYNRNIQVTARDWFESVKINKDIEIILDPAQHWSARGMNDTNRALWASFIIKTSSGNIYFAGDTGYAGGKYFKNSLATHGSFRLALLPIGAFKPKWFMSYSHMDPEEAILAFKDLNMPYAVPSHHSTFPLADDGYDEALLTFFEYAKKHDIDLKIFKPLDIGEHWFVPRI</sequence>
<dbReference type="Pfam" id="PF12706">
    <property type="entry name" value="Lactamase_B_2"/>
    <property type="match status" value="1"/>
</dbReference>
<dbReference type="InterPro" id="IPR036866">
    <property type="entry name" value="RibonucZ/Hydroxyglut_hydro"/>
</dbReference>
<keyword evidence="3" id="KW-1185">Reference proteome</keyword>
<keyword evidence="2" id="KW-0378">Hydrolase</keyword>
<reference evidence="2 3" key="1">
    <citation type="submission" date="2022-10" db="EMBL/GenBank/DDBJ databases">
        <title>Host association and intracellularity evolved multiple times independently in the Rickettsiales.</title>
        <authorList>
            <person name="Castelli M."/>
            <person name="Nardi T."/>
            <person name="Gammuto L."/>
            <person name="Bellinzona G."/>
            <person name="Sabaneyeva E."/>
            <person name="Potekhin A."/>
            <person name="Serra V."/>
            <person name="Petroni G."/>
            <person name="Sassera D."/>
        </authorList>
    </citation>
    <scope>NUCLEOTIDE SEQUENCE [LARGE SCALE GENOMIC DNA]</scope>
    <source>
        <strain evidence="2 3">Kr 154-4</strain>
    </source>
</reference>